<evidence type="ECO:0000256" key="4">
    <source>
        <dbReference type="SAM" id="MobiDB-lite"/>
    </source>
</evidence>
<feature type="region of interest" description="Disordered" evidence="4">
    <location>
        <begin position="23"/>
        <end position="59"/>
    </location>
</feature>
<dbReference type="GO" id="GO:0005634">
    <property type="term" value="C:nucleus"/>
    <property type="evidence" value="ECO:0007669"/>
    <property type="project" value="UniProtKB-SubCell"/>
</dbReference>
<name>A0ABC8S4S3_9AQUA</name>
<evidence type="ECO:0000313" key="5">
    <source>
        <dbReference type="EMBL" id="CAK9152223.1"/>
    </source>
</evidence>
<accession>A0ABC8S4S3</accession>
<feature type="compositionally biased region" description="Basic residues" evidence="4">
    <location>
        <begin position="23"/>
        <end position="37"/>
    </location>
</feature>
<proteinExistence type="inferred from homology"/>
<evidence type="ECO:0008006" key="7">
    <source>
        <dbReference type="Google" id="ProtNLM"/>
    </source>
</evidence>
<keyword evidence="3" id="KW-0539">Nucleus</keyword>
<sequence length="707" mass="80765">MGKLGKKARKFAKKNLQSVLRARRKTKGFLRKKASSKRKNDSAEEQVNNTTVLSNGRNTDGEVIEDASLDALFIDDDSNVVADASDSDGFLSEDSSCANIVEVESEINLEDNNISTLSMHNRKISEELTVQKNKLDRFKKKDLEFSKFLESYDKGVETFRNDETSSDEDEISHHGMQFMDEDESAMNKGIVLSSSVINSWCQLVRVEHSESALTSILNAYRAACHYGTKLIGRRIQNSETFCNVLMFVLHDADSIFRGLLKIPSSNCKKQMILELKNTSKWKNLKPLVKSYLRSTLFLLNQVTDSEILYFSLTRLRASLIFFAAFPSLLHKLIKIAVHLWATGGGTLSSSSFVIIRDVAAIYNSDCYDTCLIKTFNAYIAQIRVPETVNLKHIKFLRYSLVELCSLDVQKSNNKALSSIHQLGKILQLGLQTKKKEAVKKICSWEYSNCIDIWVMFISANVRDYDLQTLFNMTIQLINGVSHMFPGPRYFPLRLKCIHWLNNLSSCSGIFIPIASFVLDILEYKIGKEGGKTGKTYDFLSVLKLPKQLLKLQTFQEECVVSAIELLSAHFAQWSYHISFPELAAIPLIHLRKFHETTYTESWRRVVKRLIDQVEQNVEFVQKKRDEVSFSPEDHQSVESFLQIEKQSLKAPFTQYYRSVMEKAAIRKLQKNDNISYLEQGKLKRKRERLPNNMVDAVTNAENGCVRV</sequence>
<dbReference type="PANTHER" id="PTHR12687">
    <property type="entry name" value="NUCLEOLAR COMPLEX 2 AND RAD4-RELATED"/>
    <property type="match status" value="1"/>
</dbReference>
<keyword evidence="6" id="KW-1185">Reference proteome</keyword>
<dbReference type="Proteomes" id="UP001642360">
    <property type="component" value="Unassembled WGS sequence"/>
</dbReference>
<feature type="compositionally biased region" description="Polar residues" evidence="4">
    <location>
        <begin position="45"/>
        <end position="58"/>
    </location>
</feature>
<dbReference type="PANTHER" id="PTHR12687:SF8">
    <property type="entry name" value="PROTEIN REBELOTE"/>
    <property type="match status" value="1"/>
</dbReference>
<organism evidence="5 6">
    <name type="scientific">Ilex paraguariensis</name>
    <name type="common">yerba mate</name>
    <dbReference type="NCBI Taxonomy" id="185542"/>
    <lineage>
        <taxon>Eukaryota</taxon>
        <taxon>Viridiplantae</taxon>
        <taxon>Streptophyta</taxon>
        <taxon>Embryophyta</taxon>
        <taxon>Tracheophyta</taxon>
        <taxon>Spermatophyta</taxon>
        <taxon>Magnoliopsida</taxon>
        <taxon>eudicotyledons</taxon>
        <taxon>Gunneridae</taxon>
        <taxon>Pentapetalae</taxon>
        <taxon>asterids</taxon>
        <taxon>campanulids</taxon>
        <taxon>Aquifoliales</taxon>
        <taxon>Aquifoliaceae</taxon>
        <taxon>Ilex</taxon>
    </lineage>
</organism>
<comment type="similarity">
    <text evidence="2">Belongs to the NOC2 family.</text>
</comment>
<protein>
    <recommendedName>
        <fullName evidence="7">Nucleolar complex protein 2 homolog</fullName>
    </recommendedName>
</protein>
<evidence type="ECO:0000313" key="6">
    <source>
        <dbReference type="Proteomes" id="UP001642360"/>
    </source>
</evidence>
<evidence type="ECO:0000256" key="2">
    <source>
        <dbReference type="ARBA" id="ARBA00005907"/>
    </source>
</evidence>
<dbReference type="AlphaFoldDB" id="A0ABC8S4S3"/>
<dbReference type="EMBL" id="CAUOFW020002247">
    <property type="protein sequence ID" value="CAK9152223.1"/>
    <property type="molecule type" value="Genomic_DNA"/>
</dbReference>
<comment type="subcellular location">
    <subcellularLocation>
        <location evidence="1">Nucleus</location>
    </subcellularLocation>
</comment>
<dbReference type="InterPro" id="IPR005343">
    <property type="entry name" value="Noc2"/>
</dbReference>
<comment type="caution">
    <text evidence="5">The sequence shown here is derived from an EMBL/GenBank/DDBJ whole genome shotgun (WGS) entry which is preliminary data.</text>
</comment>
<gene>
    <name evidence="5" type="ORF">ILEXP_LOCUS20438</name>
</gene>
<evidence type="ECO:0000256" key="1">
    <source>
        <dbReference type="ARBA" id="ARBA00004123"/>
    </source>
</evidence>
<evidence type="ECO:0000256" key="3">
    <source>
        <dbReference type="ARBA" id="ARBA00023242"/>
    </source>
</evidence>
<dbReference type="Pfam" id="PF03715">
    <property type="entry name" value="Noc2"/>
    <property type="match status" value="1"/>
</dbReference>
<reference evidence="5 6" key="1">
    <citation type="submission" date="2024-02" db="EMBL/GenBank/DDBJ databases">
        <authorList>
            <person name="Vignale AGUSTIN F."/>
            <person name="Sosa J E."/>
            <person name="Modenutti C."/>
        </authorList>
    </citation>
    <scope>NUCLEOTIDE SEQUENCE [LARGE SCALE GENOMIC DNA]</scope>
</reference>